<dbReference type="PROSITE" id="PS50082">
    <property type="entry name" value="WD_REPEATS_2"/>
    <property type="match status" value="4"/>
</dbReference>
<dbReference type="FunFam" id="2.130.10.10:FF:000074">
    <property type="entry name" value="Angio-associated migratory cell protein-like protein"/>
    <property type="match status" value="1"/>
</dbReference>
<dbReference type="AlphaFoldDB" id="A0AAE9WBS6"/>
<dbReference type="PROSITE" id="PS50294">
    <property type="entry name" value="WD_REPEATS_REGION"/>
    <property type="match status" value="2"/>
</dbReference>
<dbReference type="GeneID" id="80877164"/>
<comment type="subcellular location">
    <subcellularLocation>
        <location evidence="1">Cytoplasm</location>
    </subcellularLocation>
</comment>
<dbReference type="PROSITE" id="PS00678">
    <property type="entry name" value="WD_REPEATS_1"/>
    <property type="match status" value="1"/>
</dbReference>
<dbReference type="PANTHER" id="PTHR19857:SF8">
    <property type="entry name" value="ANGIO-ASSOCIATED MIGRATORY CELL PROTEIN"/>
    <property type="match status" value="1"/>
</dbReference>
<dbReference type="KEGG" id="som:SOMG_03686"/>
<dbReference type="EMBL" id="CP115612">
    <property type="protein sequence ID" value="WBW73462.1"/>
    <property type="molecule type" value="Genomic_DNA"/>
</dbReference>
<sequence length="399" mass="43558">MAEEENQDVFLQENEVEEVVNQDENEMEQDFEENEELDQDQGAGGYHSVMDHSVQGFFEHKDSVFCVSMNPVKTNICASGGGDDLAYIWDITNGEQVCQLTGHKDSVVSVGWSFDGNYVATGGMDNQIRVWKSESGVEFITATETTDEVVWLSWHPKGLFLAAGCNDGSVWMLSMPSGKVVQVFYGHTAPTNAGKFIPPGVGKRLATVDDMGTLIVWNPATGDSECRMTGDDHRFDPGNEETSAGWTSFDSNGDGNVLFLGGSSGKVKVVNINNNYILASLETQRESVEAITLCPVLPICACASVDGTVALYDSSSLKFRRSLYHGQPVIDCVFLPKSPYLLTACADCTIRKWDVRSGQLLGEYTGHQEPILCMSITADGKRVISGSDDTELLVFDCEN</sequence>
<evidence type="ECO:0000256" key="4">
    <source>
        <dbReference type="ARBA" id="ARBA00022737"/>
    </source>
</evidence>
<dbReference type="Pfam" id="PF12894">
    <property type="entry name" value="ANAPC4_WD40"/>
    <property type="match status" value="1"/>
</dbReference>
<dbReference type="InterPro" id="IPR019775">
    <property type="entry name" value="WD40_repeat_CS"/>
</dbReference>
<dbReference type="GO" id="GO:0005737">
    <property type="term" value="C:cytoplasm"/>
    <property type="evidence" value="ECO:0007669"/>
    <property type="project" value="UniProtKB-SubCell"/>
</dbReference>
<keyword evidence="2" id="KW-0963">Cytoplasm</keyword>
<evidence type="ECO:0000256" key="5">
    <source>
        <dbReference type="PROSITE-ProRule" id="PRU00221"/>
    </source>
</evidence>
<dbReference type="InterPro" id="IPR051179">
    <property type="entry name" value="WD_repeat_multifunction"/>
</dbReference>
<evidence type="ECO:0000256" key="2">
    <source>
        <dbReference type="ARBA" id="ARBA00022490"/>
    </source>
</evidence>
<dbReference type="InterPro" id="IPR015943">
    <property type="entry name" value="WD40/YVTN_repeat-like_dom_sf"/>
</dbReference>
<dbReference type="Gene3D" id="2.130.10.10">
    <property type="entry name" value="YVTN repeat-like/Quinoprotein amine dehydrogenase"/>
    <property type="match status" value="1"/>
</dbReference>
<evidence type="ECO:0000313" key="9">
    <source>
        <dbReference type="Proteomes" id="UP001212411"/>
    </source>
</evidence>
<keyword evidence="9" id="KW-1185">Reference proteome</keyword>
<proteinExistence type="predicted"/>
<organism evidence="8 9">
    <name type="scientific">Schizosaccharomyces osmophilus</name>
    <dbReference type="NCBI Taxonomy" id="2545709"/>
    <lineage>
        <taxon>Eukaryota</taxon>
        <taxon>Fungi</taxon>
        <taxon>Dikarya</taxon>
        <taxon>Ascomycota</taxon>
        <taxon>Taphrinomycotina</taxon>
        <taxon>Schizosaccharomycetes</taxon>
        <taxon>Schizosaccharomycetales</taxon>
        <taxon>Schizosaccharomycetaceae</taxon>
        <taxon>Schizosaccharomyces</taxon>
    </lineage>
</organism>
<evidence type="ECO:0000256" key="3">
    <source>
        <dbReference type="ARBA" id="ARBA00022574"/>
    </source>
</evidence>
<dbReference type="Pfam" id="PF00400">
    <property type="entry name" value="WD40"/>
    <property type="match status" value="4"/>
</dbReference>
<dbReference type="RefSeq" id="XP_056037705.1">
    <property type="nucleotide sequence ID" value="XM_056182475.1"/>
</dbReference>
<feature type="domain" description="Anaphase-promoting complex subunit 4-like WD40" evidence="7">
    <location>
        <begin position="142"/>
        <end position="184"/>
    </location>
</feature>
<feature type="region of interest" description="Disordered" evidence="6">
    <location>
        <begin position="17"/>
        <end position="45"/>
    </location>
</feature>
<feature type="repeat" description="WD" evidence="5">
    <location>
        <begin position="57"/>
        <end position="99"/>
    </location>
</feature>
<dbReference type="InterPro" id="IPR036322">
    <property type="entry name" value="WD40_repeat_dom_sf"/>
</dbReference>
<reference evidence="8 9" key="1">
    <citation type="journal article" date="2023" name="G3 (Bethesda)">
        <title>A high-quality reference genome for the fission yeast Schizosaccharomyces osmophilus.</title>
        <authorList>
            <person name="Jia G.S."/>
            <person name="Zhang W.C."/>
            <person name="Liang Y."/>
            <person name="Liu X.H."/>
            <person name="Rhind N."/>
            <person name="Pidoux A."/>
            <person name="Brysch-Herzberg M."/>
            <person name="Du L.L."/>
        </authorList>
    </citation>
    <scope>NUCLEOTIDE SEQUENCE [LARGE SCALE GENOMIC DNA]</scope>
    <source>
        <strain evidence="8 9">CBS 15793</strain>
    </source>
</reference>
<gene>
    <name evidence="8" type="primary">sqt1</name>
    <name evidence="8" type="ORF">SOMG_03686</name>
</gene>
<dbReference type="PANTHER" id="PTHR19857">
    <property type="entry name" value="MITOCHONDRIAL DIVISION PROTEIN 1-RELATED"/>
    <property type="match status" value="1"/>
</dbReference>
<dbReference type="CDD" id="cd00200">
    <property type="entry name" value="WD40"/>
    <property type="match status" value="1"/>
</dbReference>
<accession>A0AAE9WBS6</accession>
<name>A0AAE9WBS6_9SCHI</name>
<dbReference type="Proteomes" id="UP001212411">
    <property type="component" value="Chromosome 2"/>
</dbReference>
<keyword evidence="3 5" id="KW-0853">WD repeat</keyword>
<keyword evidence="4" id="KW-0677">Repeat</keyword>
<evidence type="ECO:0000313" key="8">
    <source>
        <dbReference type="EMBL" id="WBW73462.1"/>
    </source>
</evidence>
<evidence type="ECO:0000256" key="1">
    <source>
        <dbReference type="ARBA" id="ARBA00004496"/>
    </source>
</evidence>
<dbReference type="InterPro" id="IPR001680">
    <property type="entry name" value="WD40_rpt"/>
</dbReference>
<evidence type="ECO:0000256" key="6">
    <source>
        <dbReference type="SAM" id="MobiDB-lite"/>
    </source>
</evidence>
<feature type="repeat" description="WD" evidence="5">
    <location>
        <begin position="322"/>
        <end position="363"/>
    </location>
</feature>
<protein>
    <submittedName>
        <fullName evidence="8">Ribosome assembly protein Sqt1</fullName>
    </submittedName>
</protein>
<feature type="compositionally biased region" description="Acidic residues" evidence="6">
    <location>
        <begin position="17"/>
        <end position="39"/>
    </location>
</feature>
<dbReference type="SMART" id="SM00320">
    <property type="entry name" value="WD40"/>
    <property type="match status" value="8"/>
</dbReference>
<dbReference type="SUPFAM" id="SSF50978">
    <property type="entry name" value="WD40 repeat-like"/>
    <property type="match status" value="1"/>
</dbReference>
<evidence type="ECO:0000259" key="7">
    <source>
        <dbReference type="Pfam" id="PF12894"/>
    </source>
</evidence>
<dbReference type="InterPro" id="IPR024977">
    <property type="entry name" value="Apc4-like_WD40_dom"/>
</dbReference>
<feature type="repeat" description="WD" evidence="5">
    <location>
        <begin position="100"/>
        <end position="141"/>
    </location>
</feature>
<feature type="repeat" description="WD" evidence="5">
    <location>
        <begin position="364"/>
        <end position="399"/>
    </location>
</feature>